<dbReference type="SUPFAM" id="SSF53720">
    <property type="entry name" value="ALDH-like"/>
    <property type="match status" value="1"/>
</dbReference>
<dbReference type="CDD" id="cd07138">
    <property type="entry name" value="ALDH_CddD_SSP0762"/>
    <property type="match status" value="1"/>
</dbReference>
<dbReference type="InterPro" id="IPR016161">
    <property type="entry name" value="Ald_DH/histidinol_DH"/>
</dbReference>
<evidence type="ECO:0000259" key="5">
    <source>
        <dbReference type="Pfam" id="PF00171"/>
    </source>
</evidence>
<keyword evidence="7" id="KW-1185">Reference proteome</keyword>
<dbReference type="GeneID" id="95798116"/>
<evidence type="ECO:0000256" key="1">
    <source>
        <dbReference type="ARBA" id="ARBA00009986"/>
    </source>
</evidence>
<protein>
    <submittedName>
        <fullName evidence="6">Aldehyde dehydrogenase (NAD+)</fullName>
        <ecNumber evidence="6">1.2.1.3</ecNumber>
    </submittedName>
</protein>
<dbReference type="FunFam" id="3.40.605.10:FF:000026">
    <property type="entry name" value="Aldehyde dehydrogenase, putative"/>
    <property type="match status" value="1"/>
</dbReference>
<reference evidence="6 7" key="1">
    <citation type="submission" date="2020-08" db="EMBL/GenBank/DDBJ databases">
        <title>Sequencing the genomes of 1000 actinobacteria strains.</title>
        <authorList>
            <person name="Klenk H.-P."/>
        </authorList>
    </citation>
    <scope>NUCLEOTIDE SEQUENCE [LARGE SCALE GENOMIC DNA]</scope>
    <source>
        <strain evidence="6 7">DSM 40483</strain>
    </source>
</reference>
<dbReference type="PANTHER" id="PTHR42804">
    <property type="entry name" value="ALDEHYDE DEHYDROGENASE"/>
    <property type="match status" value="1"/>
</dbReference>
<accession>A0A7W7DU70</accession>
<dbReference type="InterPro" id="IPR015590">
    <property type="entry name" value="Aldehyde_DH_dom"/>
</dbReference>
<dbReference type="PANTHER" id="PTHR42804:SF1">
    <property type="entry name" value="ALDEHYDE DEHYDROGENASE-RELATED"/>
    <property type="match status" value="1"/>
</dbReference>
<sequence length="462" mass="47879">MKAHDGMYIDGAWRPAAGQDVIEVVNPVDEQVLGTVPAGTAEDVDAAVRAARAALPGWAATPPAERAAHLAALRDVLVTRADEIAETVTAELGSPLKFSQAVHAGVPIAVAGSYAELAATYAFEEKTGNSVVHQEPVGVVAAITPWNYPLHQIVAKVAPALAAGCTVVVKPAEDTPLVARLFADAVQEAGLPAGVFNLVTGLGPVAGQALAEHPGVDLVSFTGSTAVGRQIAAIAAGQVKKVALELGGKSANVILPSADLAKAVNVGIANVMSNSGQTCSAWTRMLVHRDRYDEAVELAAAAAAKYGDRIGPVVNAKQQDRVRGYIEKGVAEGARLVAGGPEAPRGQGYFVAPTVFADVTPDMTIAQEEIFGPVLSILKYEDEEDALRIANGTVYGLAGAVWAADETEAVAFARRMETGQVDINGGRFNPLAPFGGYKQSGVGRELGVHGLAEYLQTKSLQF</sequence>
<dbReference type="RefSeq" id="WP_184913187.1">
    <property type="nucleotide sequence ID" value="NZ_JACHMS010000001.1"/>
</dbReference>
<evidence type="ECO:0000313" key="6">
    <source>
        <dbReference type="EMBL" id="MBB4716279.1"/>
    </source>
</evidence>
<dbReference type="InterPro" id="IPR016162">
    <property type="entry name" value="Ald_DH_N"/>
</dbReference>
<dbReference type="Gene3D" id="3.40.605.10">
    <property type="entry name" value="Aldehyde Dehydrogenase, Chain A, domain 1"/>
    <property type="match status" value="1"/>
</dbReference>
<keyword evidence="2 4" id="KW-0560">Oxidoreductase</keyword>
<dbReference type="PROSITE" id="PS00687">
    <property type="entry name" value="ALDEHYDE_DEHYDR_GLU"/>
    <property type="match status" value="1"/>
</dbReference>
<dbReference type="AlphaFoldDB" id="A0A7W7DU70"/>
<dbReference type="InterPro" id="IPR029510">
    <property type="entry name" value="Ald_DH_CS_GLU"/>
</dbReference>
<evidence type="ECO:0000256" key="3">
    <source>
        <dbReference type="PROSITE-ProRule" id="PRU10007"/>
    </source>
</evidence>
<comment type="caution">
    <text evidence="6">The sequence shown here is derived from an EMBL/GenBank/DDBJ whole genome shotgun (WGS) entry which is preliminary data.</text>
</comment>
<dbReference type="EC" id="1.2.1.3" evidence="6"/>
<dbReference type="Proteomes" id="UP000565089">
    <property type="component" value="Unassembled WGS sequence"/>
</dbReference>
<proteinExistence type="inferred from homology"/>
<feature type="domain" description="Aldehyde dehydrogenase" evidence="5">
    <location>
        <begin position="13"/>
        <end position="459"/>
    </location>
</feature>
<dbReference type="Gene3D" id="3.40.309.10">
    <property type="entry name" value="Aldehyde Dehydrogenase, Chain A, domain 2"/>
    <property type="match status" value="1"/>
</dbReference>
<gene>
    <name evidence="6" type="ORF">BJ965_006161</name>
</gene>
<dbReference type="FunFam" id="3.40.605.10:FF:000007">
    <property type="entry name" value="NAD/NADP-dependent betaine aldehyde dehydrogenase"/>
    <property type="match status" value="1"/>
</dbReference>
<evidence type="ECO:0000256" key="2">
    <source>
        <dbReference type="ARBA" id="ARBA00023002"/>
    </source>
</evidence>
<evidence type="ECO:0000313" key="7">
    <source>
        <dbReference type="Proteomes" id="UP000565089"/>
    </source>
</evidence>
<dbReference type="Pfam" id="PF00171">
    <property type="entry name" value="Aldedh"/>
    <property type="match status" value="1"/>
</dbReference>
<comment type="similarity">
    <text evidence="1 4">Belongs to the aldehyde dehydrogenase family.</text>
</comment>
<feature type="active site" evidence="3">
    <location>
        <position position="245"/>
    </location>
</feature>
<evidence type="ECO:0000256" key="4">
    <source>
        <dbReference type="RuleBase" id="RU003345"/>
    </source>
</evidence>
<dbReference type="EMBL" id="JACHMS010000001">
    <property type="protein sequence ID" value="MBB4716279.1"/>
    <property type="molecule type" value="Genomic_DNA"/>
</dbReference>
<name>A0A7W7DU70_9ACTN</name>
<dbReference type="InterPro" id="IPR016163">
    <property type="entry name" value="Ald_DH_C"/>
</dbReference>
<organism evidence="6 7">
    <name type="scientific">Streptomyces luteogriseus</name>
    <dbReference type="NCBI Taxonomy" id="68233"/>
    <lineage>
        <taxon>Bacteria</taxon>
        <taxon>Bacillati</taxon>
        <taxon>Actinomycetota</taxon>
        <taxon>Actinomycetes</taxon>
        <taxon>Kitasatosporales</taxon>
        <taxon>Streptomycetaceae</taxon>
        <taxon>Streptomyces</taxon>
    </lineage>
</organism>
<dbReference type="GO" id="GO:0004029">
    <property type="term" value="F:aldehyde dehydrogenase (NAD+) activity"/>
    <property type="evidence" value="ECO:0007669"/>
    <property type="project" value="UniProtKB-EC"/>
</dbReference>